<evidence type="ECO:0008006" key="3">
    <source>
        <dbReference type="Google" id="ProtNLM"/>
    </source>
</evidence>
<dbReference type="AlphaFoldDB" id="G9YQ37"/>
<dbReference type="InterPro" id="IPR019644">
    <property type="entry name" value="DUF2508"/>
</dbReference>
<dbReference type="EMBL" id="AGCK01000121">
    <property type="protein sequence ID" value="EHM52104.1"/>
    <property type="molecule type" value="Genomic_DNA"/>
</dbReference>
<name>G9YQ37_FLAPL</name>
<evidence type="ECO:0000313" key="2">
    <source>
        <dbReference type="Proteomes" id="UP000004459"/>
    </source>
</evidence>
<dbReference type="Proteomes" id="UP000004459">
    <property type="component" value="Unassembled WGS sequence"/>
</dbReference>
<sequence>MRWETKNKGGAVMAEEARVFFLRKRRERAEDTERRALLEGLGQTRSLIAQAYAGFNAAKDPDLIESYVFEINALQARYSYLLRRVKELDGEAQAQPG</sequence>
<dbReference type="Pfam" id="PF10704">
    <property type="entry name" value="DUF2508"/>
    <property type="match status" value="1"/>
</dbReference>
<protein>
    <recommendedName>
        <fullName evidence="3">DUF2508 domain-containing protein</fullName>
    </recommendedName>
</protein>
<evidence type="ECO:0000313" key="1">
    <source>
        <dbReference type="EMBL" id="EHM52104.1"/>
    </source>
</evidence>
<proteinExistence type="predicted"/>
<gene>
    <name evidence="1" type="ORF">HMPREF0372_01630</name>
</gene>
<accession>G9YQ37</accession>
<dbReference type="PATRIC" id="fig|411475.3.peg.1409"/>
<organism evidence="1 2">
    <name type="scientific">Flavonifractor plautii ATCC 29863</name>
    <dbReference type="NCBI Taxonomy" id="411475"/>
    <lineage>
        <taxon>Bacteria</taxon>
        <taxon>Bacillati</taxon>
        <taxon>Bacillota</taxon>
        <taxon>Clostridia</taxon>
        <taxon>Eubacteriales</taxon>
        <taxon>Oscillospiraceae</taxon>
        <taxon>Flavonifractor</taxon>
    </lineage>
</organism>
<dbReference type="HOGENOM" id="CLU_175291_2_1_9"/>
<comment type="caution">
    <text evidence="1">The sequence shown here is derived from an EMBL/GenBank/DDBJ whole genome shotgun (WGS) entry which is preliminary data.</text>
</comment>
<reference evidence="1 2" key="1">
    <citation type="submission" date="2011-08" db="EMBL/GenBank/DDBJ databases">
        <authorList>
            <person name="Weinstock G."/>
            <person name="Sodergren E."/>
            <person name="Clifton S."/>
            <person name="Fulton L."/>
            <person name="Fulton B."/>
            <person name="Courtney L."/>
            <person name="Fronick C."/>
            <person name="Harrison M."/>
            <person name="Strong C."/>
            <person name="Farmer C."/>
            <person name="Delahaunty K."/>
            <person name="Markovic C."/>
            <person name="Hall O."/>
            <person name="Minx P."/>
            <person name="Tomlinson C."/>
            <person name="Mitreva M."/>
            <person name="Hou S."/>
            <person name="Chen J."/>
            <person name="Wollam A."/>
            <person name="Pepin K.H."/>
            <person name="Johnson M."/>
            <person name="Bhonagiri V."/>
            <person name="Zhang X."/>
            <person name="Suruliraj S."/>
            <person name="Warren W."/>
            <person name="Chinwalla A."/>
            <person name="Mardis E.R."/>
            <person name="Wilson R.K."/>
        </authorList>
    </citation>
    <scope>NUCLEOTIDE SEQUENCE [LARGE SCALE GENOMIC DNA]</scope>
    <source>
        <strain evidence="1 2">ATCC 29863</strain>
    </source>
</reference>